<keyword evidence="4" id="KW-1185">Reference proteome</keyword>
<organism evidence="3 4">
    <name type="scientific">Stephanodiscus triporus</name>
    <dbReference type="NCBI Taxonomy" id="2934178"/>
    <lineage>
        <taxon>Eukaryota</taxon>
        <taxon>Sar</taxon>
        <taxon>Stramenopiles</taxon>
        <taxon>Ochrophyta</taxon>
        <taxon>Bacillariophyta</taxon>
        <taxon>Coscinodiscophyceae</taxon>
        <taxon>Thalassiosirophycidae</taxon>
        <taxon>Stephanodiscales</taxon>
        <taxon>Stephanodiscaceae</taxon>
        <taxon>Stephanodiscus</taxon>
    </lineage>
</organism>
<accession>A0ABD3N9X3</accession>
<evidence type="ECO:0000313" key="3">
    <source>
        <dbReference type="EMBL" id="KAL3772439.1"/>
    </source>
</evidence>
<feature type="region of interest" description="Disordered" evidence="1">
    <location>
        <begin position="506"/>
        <end position="526"/>
    </location>
</feature>
<dbReference type="Pfam" id="PF20710">
    <property type="entry name" value="DUF6824"/>
    <property type="match status" value="1"/>
</dbReference>
<evidence type="ECO:0000256" key="1">
    <source>
        <dbReference type="SAM" id="MobiDB-lite"/>
    </source>
</evidence>
<reference evidence="3 4" key="1">
    <citation type="submission" date="2024-10" db="EMBL/GenBank/DDBJ databases">
        <title>Updated reference genomes for cyclostephanoid diatoms.</title>
        <authorList>
            <person name="Roberts W.R."/>
            <person name="Alverson A.J."/>
        </authorList>
    </citation>
    <scope>NUCLEOTIDE SEQUENCE [LARGE SCALE GENOMIC DNA]</scope>
    <source>
        <strain evidence="3 4">AJA276-08</strain>
    </source>
</reference>
<dbReference type="InterPro" id="IPR049227">
    <property type="entry name" value="DUF6824"/>
</dbReference>
<sequence length="526" mass="58260">MFGHNVFPLTGIVEVRETDIICGRGGLPLKHAGNATYRKIVNLNREIYATCPKTEKLRISKSIVAAVRDINARFIEREDGKVSQSLDEKDEAGNPVTWRDIGDKRAIEKTSQALREGQPKLLKKLKQDREESNSEHRIFSHSGEDVLDDTGVNYFIHANHGGAAPHQFSLAQPLQEGVRDNCNHILGDVQMLGSQLPSQYSLQSQQSESFTQASLVGAHTMSTPSFLSLGDAQPRQEVSFGEINHVPTKYDSSNMDKREKWMHCSIGTMNTAETTDSWGEVYPKPLPFNVGPVFSTDDNRQLMSCLGVSEDGHVDDDKSALKRSSVRFRLEDWKKKSSMSLISGISHVSDLSISHSFFSLSLDSAMDAAEREAELECIGELDISGSCEISWGGHGNAQTCSGILQRSNKPMTSAANHYADPGLIFTSTLDSKPGGVNAGIDISGLLGDNRKSDLKFEDIIHRRRSSRMSMCSALTDFSATQRRSTRSLASMFSMQSADWRDLMQRLDDSDDSDDDDKDDEEIKQNI</sequence>
<name>A0ABD3N9X3_9STRA</name>
<evidence type="ECO:0000313" key="4">
    <source>
        <dbReference type="Proteomes" id="UP001530315"/>
    </source>
</evidence>
<proteinExistence type="predicted"/>
<comment type="caution">
    <text evidence="3">The sequence shown here is derived from an EMBL/GenBank/DDBJ whole genome shotgun (WGS) entry which is preliminary data.</text>
</comment>
<gene>
    <name evidence="3" type="ORF">ACHAW5_008729</name>
</gene>
<evidence type="ECO:0000259" key="2">
    <source>
        <dbReference type="Pfam" id="PF20710"/>
    </source>
</evidence>
<dbReference type="Proteomes" id="UP001530315">
    <property type="component" value="Unassembled WGS sequence"/>
</dbReference>
<dbReference type="EMBL" id="JALLAZ020001578">
    <property type="protein sequence ID" value="KAL3772439.1"/>
    <property type="molecule type" value="Genomic_DNA"/>
</dbReference>
<feature type="domain" description="DUF6824" evidence="2">
    <location>
        <begin position="19"/>
        <end position="116"/>
    </location>
</feature>
<dbReference type="AlphaFoldDB" id="A0ABD3N9X3"/>
<protein>
    <recommendedName>
        <fullName evidence="2">DUF6824 domain-containing protein</fullName>
    </recommendedName>
</protein>
<feature type="compositionally biased region" description="Acidic residues" evidence="1">
    <location>
        <begin position="508"/>
        <end position="519"/>
    </location>
</feature>